<dbReference type="AlphaFoldDB" id="A0AA86Q413"/>
<reference evidence="2 3" key="2">
    <citation type="submission" date="2024-07" db="EMBL/GenBank/DDBJ databases">
        <authorList>
            <person name="Akdeniz Z."/>
        </authorList>
    </citation>
    <scope>NUCLEOTIDE SEQUENCE [LARGE SCALE GENOMIC DNA]</scope>
</reference>
<evidence type="ECO:0000313" key="3">
    <source>
        <dbReference type="Proteomes" id="UP001642409"/>
    </source>
</evidence>
<dbReference type="EMBL" id="CAXDID020000449">
    <property type="protein sequence ID" value="CAL6092907.1"/>
    <property type="molecule type" value="Genomic_DNA"/>
</dbReference>
<keyword evidence="3" id="KW-1185">Reference proteome</keyword>
<evidence type="ECO:0000313" key="1">
    <source>
        <dbReference type="EMBL" id="CAI9951914.1"/>
    </source>
</evidence>
<sequence length="119" mass="13794">MRSTKVKYNAISHPKFNISNMQMIRFLGYDLIQKLFNGYLVRISLIKLQKAYFRFKMGQALCTIPEQLDNISVVKLNYIQVPRNSMVENKQTVENTSTKLVQSILDVSDIVLVEESCQM</sequence>
<dbReference type="Proteomes" id="UP001642409">
    <property type="component" value="Unassembled WGS sequence"/>
</dbReference>
<reference evidence="1" key="1">
    <citation type="submission" date="2023-06" db="EMBL/GenBank/DDBJ databases">
        <authorList>
            <person name="Kurt Z."/>
        </authorList>
    </citation>
    <scope>NUCLEOTIDE SEQUENCE</scope>
</reference>
<protein>
    <submittedName>
        <fullName evidence="2">Hypothetical_protein</fullName>
    </submittedName>
</protein>
<accession>A0AA86Q413</accession>
<name>A0AA86Q413_9EUKA</name>
<proteinExistence type="predicted"/>
<organism evidence="1">
    <name type="scientific">Hexamita inflata</name>
    <dbReference type="NCBI Taxonomy" id="28002"/>
    <lineage>
        <taxon>Eukaryota</taxon>
        <taxon>Metamonada</taxon>
        <taxon>Diplomonadida</taxon>
        <taxon>Hexamitidae</taxon>
        <taxon>Hexamitinae</taxon>
        <taxon>Hexamita</taxon>
    </lineage>
</organism>
<evidence type="ECO:0000313" key="2">
    <source>
        <dbReference type="EMBL" id="CAL6092907.1"/>
    </source>
</evidence>
<dbReference type="EMBL" id="CATOUU010000827">
    <property type="protein sequence ID" value="CAI9951914.1"/>
    <property type="molecule type" value="Genomic_DNA"/>
</dbReference>
<gene>
    <name evidence="1" type="ORF">HINF_LOCUS39559</name>
    <name evidence="2" type="ORF">HINF_LOCUS66529</name>
</gene>
<comment type="caution">
    <text evidence="1">The sequence shown here is derived from an EMBL/GenBank/DDBJ whole genome shotgun (WGS) entry which is preliminary data.</text>
</comment>